<dbReference type="EMBL" id="JANJOU010000002">
    <property type="protein sequence ID" value="MCR0981401.1"/>
    <property type="molecule type" value="Genomic_DNA"/>
</dbReference>
<reference evidence="1 2" key="1">
    <citation type="submission" date="2022-06" db="EMBL/GenBank/DDBJ databases">
        <title>Roseomonas CN29.</title>
        <authorList>
            <person name="Cheng Y."/>
            <person name="He X."/>
        </authorList>
    </citation>
    <scope>NUCLEOTIDE SEQUENCE [LARGE SCALE GENOMIC DNA]</scope>
    <source>
        <strain evidence="1 2">CN29</strain>
    </source>
</reference>
<dbReference type="Proteomes" id="UP001524642">
    <property type="component" value="Unassembled WGS sequence"/>
</dbReference>
<keyword evidence="2" id="KW-1185">Reference proteome</keyword>
<organism evidence="1 2">
    <name type="scientific">Roseomonas populi</name>
    <dbReference type="NCBI Taxonomy" id="3121582"/>
    <lineage>
        <taxon>Bacteria</taxon>
        <taxon>Pseudomonadati</taxon>
        <taxon>Pseudomonadota</taxon>
        <taxon>Alphaproteobacteria</taxon>
        <taxon>Acetobacterales</taxon>
        <taxon>Roseomonadaceae</taxon>
        <taxon>Roseomonas</taxon>
    </lineage>
</organism>
<accession>A0ABT1WZY2</accession>
<name>A0ABT1WZY2_9PROT</name>
<comment type="caution">
    <text evidence="1">The sequence shown here is derived from an EMBL/GenBank/DDBJ whole genome shotgun (WGS) entry which is preliminary data.</text>
</comment>
<sequence>MDDTRPATFLERGVVVPFTTPMLLGSRVRPGARRGLEIAVPSPAGIRGFYVLPLRELSDICTPTLHDRLLLDLIERAPAVTPDAITEATRQVAQDGFAGQEAAMAATGAHKARAGQRLVTNYRLLLLLIRQTEWPGEHALPPERDAPLNVQRRAERAVARLAQAAGLSPPAVVTAMEGLTEAYMAVGFRGDPTRARYQGELLALEEMAGEVARWGELAVDPQQSGCASLIARSARLTVEAGQILVERALAAAEDFRALVLRWTADAEGVLRETSRLAWLLDGWSVMTGLWRCADRLGRPAAIGEMAMMVPSMPREVTRWTGEATGEASDEPHSVTHSMRSRFVIRMTDWRTGRLLELMERNEQIVRECV</sequence>
<protein>
    <submittedName>
        <fullName evidence="1">Uncharacterized protein</fullName>
    </submittedName>
</protein>
<dbReference type="RefSeq" id="WP_257715069.1">
    <property type="nucleotide sequence ID" value="NZ_JANJOU010000002.1"/>
</dbReference>
<gene>
    <name evidence="1" type="ORF">NRP21_04985</name>
</gene>
<evidence type="ECO:0000313" key="2">
    <source>
        <dbReference type="Proteomes" id="UP001524642"/>
    </source>
</evidence>
<proteinExistence type="predicted"/>
<evidence type="ECO:0000313" key="1">
    <source>
        <dbReference type="EMBL" id="MCR0981401.1"/>
    </source>
</evidence>